<dbReference type="Proteomes" id="UP001341840">
    <property type="component" value="Unassembled WGS sequence"/>
</dbReference>
<evidence type="ECO:0000313" key="3">
    <source>
        <dbReference type="EMBL" id="MED6196823.1"/>
    </source>
</evidence>
<organism evidence="3 4">
    <name type="scientific">Stylosanthes scabra</name>
    <dbReference type="NCBI Taxonomy" id="79078"/>
    <lineage>
        <taxon>Eukaryota</taxon>
        <taxon>Viridiplantae</taxon>
        <taxon>Streptophyta</taxon>
        <taxon>Embryophyta</taxon>
        <taxon>Tracheophyta</taxon>
        <taxon>Spermatophyta</taxon>
        <taxon>Magnoliopsida</taxon>
        <taxon>eudicotyledons</taxon>
        <taxon>Gunneridae</taxon>
        <taxon>Pentapetalae</taxon>
        <taxon>rosids</taxon>
        <taxon>fabids</taxon>
        <taxon>Fabales</taxon>
        <taxon>Fabaceae</taxon>
        <taxon>Papilionoideae</taxon>
        <taxon>50 kb inversion clade</taxon>
        <taxon>dalbergioids sensu lato</taxon>
        <taxon>Dalbergieae</taxon>
        <taxon>Pterocarpus clade</taxon>
        <taxon>Stylosanthes</taxon>
    </lineage>
</organism>
<reference evidence="3 4" key="1">
    <citation type="journal article" date="2023" name="Plants (Basel)">
        <title>Bridging the Gap: Combining Genomics and Transcriptomics Approaches to Understand Stylosanthes scabra, an Orphan Legume from the Brazilian Caatinga.</title>
        <authorList>
            <person name="Ferreira-Neto J.R.C."/>
            <person name="da Silva M.D."/>
            <person name="Binneck E."/>
            <person name="de Melo N.F."/>
            <person name="da Silva R.H."/>
            <person name="de Melo A.L.T.M."/>
            <person name="Pandolfi V."/>
            <person name="Bustamante F.O."/>
            <person name="Brasileiro-Vidal A.C."/>
            <person name="Benko-Iseppon A.M."/>
        </authorList>
    </citation>
    <scope>NUCLEOTIDE SEQUENCE [LARGE SCALE GENOMIC DNA]</scope>
    <source>
        <tissue evidence="3">Leaves</tissue>
    </source>
</reference>
<proteinExistence type="predicted"/>
<evidence type="ECO:0000256" key="1">
    <source>
        <dbReference type="ARBA" id="ARBA00022679"/>
    </source>
</evidence>
<dbReference type="InterPro" id="IPR051504">
    <property type="entry name" value="Plant_metabolite_acyltrans"/>
</dbReference>
<dbReference type="PANTHER" id="PTHR31625">
    <property type="match status" value="1"/>
</dbReference>
<protein>
    <submittedName>
        <fullName evidence="3">Uncharacterized protein</fullName>
    </submittedName>
</protein>
<name>A0ABU6XJD2_9FABA</name>
<dbReference type="EMBL" id="JASCZI010211804">
    <property type="protein sequence ID" value="MED6196823.1"/>
    <property type="molecule type" value="Genomic_DNA"/>
</dbReference>
<accession>A0ABU6XJD2</accession>
<dbReference type="Pfam" id="PF02458">
    <property type="entry name" value="Transferase"/>
    <property type="match status" value="1"/>
</dbReference>
<keyword evidence="1" id="KW-0808">Transferase</keyword>
<keyword evidence="2" id="KW-0012">Acyltransferase</keyword>
<dbReference type="Gene3D" id="3.30.559.10">
    <property type="entry name" value="Chloramphenicol acetyltransferase-like domain"/>
    <property type="match status" value="2"/>
</dbReference>
<gene>
    <name evidence="3" type="ORF">PIB30_050961</name>
</gene>
<comment type="caution">
    <text evidence="3">The sequence shown here is derived from an EMBL/GenBank/DDBJ whole genome shotgun (WGS) entry which is preliminary data.</text>
</comment>
<dbReference type="InterPro" id="IPR023213">
    <property type="entry name" value="CAT-like_dom_sf"/>
</dbReference>
<keyword evidence="4" id="KW-1185">Reference proteome</keyword>
<evidence type="ECO:0000313" key="4">
    <source>
        <dbReference type="Proteomes" id="UP001341840"/>
    </source>
</evidence>
<evidence type="ECO:0000256" key="2">
    <source>
        <dbReference type="ARBA" id="ARBA00023315"/>
    </source>
</evidence>
<sequence>MANKVNQHDHKVHLIEKCQVGPLPGSVPSPNFVPLSFFDLAMLICPTSCKRIFYYDFPYHKSEFLEKVLPNLKQSLSLALKHFFPLCSNIIFPPKPQTPHILYSEGDTLTFIVAESTANFNNLASHTPKSITSLDDFVPILPSPSTLEDGILLITPMSIQVTILPNYGFTICFNFSHVITDGRGFQNFLKLWSSLCMLKEDMFSSKAGLLYFSSLTKDNISDPNKLKSIFLEKLWSMPLNRIGQMEMDNFIPKNVANQMVRQTIVLTHDHIANLKKLVSMKCQNLGLGTSLHVSTFMVTCSLVWVSNIKSKVAELGVDEFPIEDEDFYFGVLSDCRYLSELKIPLTYFGNCLATAVAVVKRSKLEGENGIFEAAIAIGRKIKELQSEPYKGVETLMSMFTSYDATISQRILGITGSPKLGSYEIDFGWGKPKLTEILHVNHPGVFSLCPCRDIEGGVEVGIALESSHMDKFNIILNELLTNL</sequence>